<feature type="repeat" description="WD" evidence="3">
    <location>
        <begin position="825"/>
        <end position="866"/>
    </location>
</feature>
<feature type="domain" description="NB-ARC" evidence="5">
    <location>
        <begin position="113"/>
        <end position="260"/>
    </location>
</feature>
<feature type="repeat" description="WD" evidence="3">
    <location>
        <begin position="575"/>
        <end position="616"/>
    </location>
</feature>
<dbReference type="Gene3D" id="1.25.40.370">
    <property type="match status" value="1"/>
</dbReference>
<dbReference type="InterPro" id="IPR036388">
    <property type="entry name" value="WH-like_DNA-bd_sf"/>
</dbReference>
<evidence type="ECO:0000256" key="4">
    <source>
        <dbReference type="SAM" id="Phobius"/>
    </source>
</evidence>
<dbReference type="EMBL" id="CP163432">
    <property type="protein sequence ID" value="XDQ09132.1"/>
    <property type="molecule type" value="Genomic_DNA"/>
</dbReference>
<keyword evidence="1 3" id="KW-0853">WD repeat</keyword>
<protein>
    <submittedName>
        <fullName evidence="7">NB-ARC domain-containing protein</fullName>
    </submittedName>
</protein>
<dbReference type="Gene3D" id="1.10.10.10">
    <property type="entry name" value="Winged helix-like DNA-binding domain superfamily/Winged helix DNA-binding domain"/>
    <property type="match status" value="1"/>
</dbReference>
<evidence type="ECO:0000259" key="5">
    <source>
        <dbReference type="Pfam" id="PF00931"/>
    </source>
</evidence>
<dbReference type="InterPro" id="IPR019775">
    <property type="entry name" value="WD40_repeat_CS"/>
</dbReference>
<feature type="repeat" description="WD" evidence="3">
    <location>
        <begin position="867"/>
        <end position="908"/>
    </location>
</feature>
<accession>A0AB39MV35</accession>
<proteinExistence type="predicted"/>
<dbReference type="InterPro" id="IPR036322">
    <property type="entry name" value="WD40_repeat_dom_sf"/>
</dbReference>
<feature type="repeat" description="WD" evidence="3">
    <location>
        <begin position="701"/>
        <end position="742"/>
    </location>
</feature>
<organism evidence="7">
    <name type="scientific">Streptomyces sp. R11</name>
    <dbReference type="NCBI Taxonomy" id="3238625"/>
    <lineage>
        <taxon>Bacteria</taxon>
        <taxon>Bacillati</taxon>
        <taxon>Actinomycetota</taxon>
        <taxon>Actinomycetes</taxon>
        <taxon>Kitasatosporales</taxon>
        <taxon>Streptomycetaceae</taxon>
        <taxon>Streptomyces</taxon>
    </lineage>
</organism>
<feature type="transmembrane region" description="Helical" evidence="4">
    <location>
        <begin position="16"/>
        <end position="38"/>
    </location>
</feature>
<feature type="repeat" description="WD" evidence="3">
    <location>
        <begin position="950"/>
        <end position="991"/>
    </location>
</feature>
<feature type="domain" description="APAF-1 helical" evidence="6">
    <location>
        <begin position="446"/>
        <end position="489"/>
    </location>
</feature>
<name>A0AB39MV35_9ACTN</name>
<evidence type="ECO:0000259" key="6">
    <source>
        <dbReference type="Pfam" id="PF17908"/>
    </source>
</evidence>
<feature type="repeat" description="WD" evidence="3">
    <location>
        <begin position="992"/>
        <end position="1033"/>
    </location>
</feature>
<dbReference type="InterPro" id="IPR015943">
    <property type="entry name" value="WD40/YVTN_repeat-like_dom_sf"/>
</dbReference>
<dbReference type="PANTHER" id="PTHR22847">
    <property type="entry name" value="WD40 REPEAT PROTEIN"/>
    <property type="match status" value="1"/>
</dbReference>
<evidence type="ECO:0000256" key="1">
    <source>
        <dbReference type="ARBA" id="ARBA00022574"/>
    </source>
</evidence>
<dbReference type="GO" id="GO:0043531">
    <property type="term" value="F:ADP binding"/>
    <property type="evidence" value="ECO:0007669"/>
    <property type="project" value="InterPro"/>
</dbReference>
<dbReference type="Gene3D" id="3.40.50.300">
    <property type="entry name" value="P-loop containing nucleotide triphosphate hydrolases"/>
    <property type="match status" value="1"/>
</dbReference>
<dbReference type="SUPFAM" id="SSF50978">
    <property type="entry name" value="WD40 repeat-like"/>
    <property type="match status" value="2"/>
</dbReference>
<dbReference type="PROSITE" id="PS50082">
    <property type="entry name" value="WD_REPEATS_2"/>
    <property type="match status" value="11"/>
</dbReference>
<evidence type="ECO:0000313" key="7">
    <source>
        <dbReference type="EMBL" id="XDQ09132.1"/>
    </source>
</evidence>
<dbReference type="InterPro" id="IPR027417">
    <property type="entry name" value="P-loop_NTPase"/>
</dbReference>
<dbReference type="InterPro" id="IPR041452">
    <property type="entry name" value="APAF1_C"/>
</dbReference>
<reference evidence="7" key="1">
    <citation type="submission" date="2024-07" db="EMBL/GenBank/DDBJ databases">
        <authorList>
            <person name="Yu S.T."/>
        </authorList>
    </citation>
    <scope>NUCLEOTIDE SEQUENCE</scope>
    <source>
        <strain evidence="7">R11</strain>
    </source>
</reference>
<feature type="repeat" description="WD" evidence="3">
    <location>
        <begin position="617"/>
        <end position="658"/>
    </location>
</feature>
<feature type="repeat" description="WD" evidence="3">
    <location>
        <begin position="659"/>
        <end position="700"/>
    </location>
</feature>
<dbReference type="PRINTS" id="PR00364">
    <property type="entry name" value="DISEASERSIST"/>
</dbReference>
<dbReference type="CDD" id="cd00200">
    <property type="entry name" value="WD40"/>
    <property type="match status" value="2"/>
</dbReference>
<feature type="repeat" description="WD" evidence="3">
    <location>
        <begin position="1076"/>
        <end position="1113"/>
    </location>
</feature>
<gene>
    <name evidence="7" type="ORF">AB5J55_05495</name>
</gene>
<dbReference type="InterPro" id="IPR001680">
    <property type="entry name" value="WD40_rpt"/>
</dbReference>
<dbReference type="InterPro" id="IPR020472">
    <property type="entry name" value="WD40_PAC1"/>
</dbReference>
<dbReference type="Pfam" id="PF00931">
    <property type="entry name" value="NB-ARC"/>
    <property type="match status" value="1"/>
</dbReference>
<evidence type="ECO:0000256" key="2">
    <source>
        <dbReference type="ARBA" id="ARBA00022737"/>
    </source>
</evidence>
<dbReference type="PROSITE" id="PS00678">
    <property type="entry name" value="WD_REPEATS_1"/>
    <property type="match status" value="2"/>
</dbReference>
<keyword evidence="2" id="KW-0677">Repeat</keyword>
<evidence type="ECO:0000256" key="3">
    <source>
        <dbReference type="PROSITE-ProRule" id="PRU00221"/>
    </source>
</evidence>
<dbReference type="Pfam" id="PF00400">
    <property type="entry name" value="WD40"/>
    <property type="match status" value="13"/>
</dbReference>
<sequence length="1152" mass="123305">MNGHPRHNRQSPWARIGWTFAGAASAALCGALPVWALFGGEFDTVAGWANILAFPLGVLGLVLSVGIGGPSVHTPRGPQGGVPWMAPPLDRMIERPELGGQLLAALTGEEGREVGLTTGLQGAGGFGKTRLATWVCHRPELVGRYSGGLLWVTVGQEVRGAALAVRINDLAFLLSGQRPAVSEPEAAGAELGRLLDEHAPVLLVVDDVWDESQLSPFRLGGHGCTRLFTTRVPDLLSAEAVRIRVDAMSDDQARRLVADGVTELPPAELSQLVALAGRWPVLLNLVNGALRRRIAWGQAPDAAAREVVRQLATDGPQAFDAARPMDRNTAVAATVQASAALLDAADYERYLDLAIFPEDIDVPLYLLELLWEGRRAEDLCGELVGLGLVSEYRLDAPEPRLVMHDVVRAYLRRQRGQDELRQVHGRLVEAATVLLPDGAAQAWWELPPHVTYLWHHLPYHLAQAGLTNELSSLLTDLRWTEVKTHRLGSVVTVQADLSLTDEPVLRTLHEQLRQAAPLLGSIDPPSALGATLASRLQGTVALEDVLERFRAHLDTPRLEPAWPLPDRHAVDQPRPGGHTGGVTSCAFSPDGQSIATTSDDATARIWRLSDRAETAVLTGHQGGVWSCAYSPDGSVLATTSTDHTTRLWHMVSGQQIAVLRGHTDWVRDCAFSPDGALLSTVSADRTMRLWRVSDATQLRVFEGHTDEIRACDFSPDGSLIATAGADGAVRLWNVTTGRQQSVSANIGHGVWCCAFSPDGRRVAAAGYGAVRLLTFPGGSARDITTGQTDEVDSCAFSPDGSLIATTSYGSAQLWRTGDGSQKVRLVGHTGAVWSCDFSPDGTLLATVSNDQTLRVWRVSDGSPHAVIAGNVSKVNSCAFSPDGSLIATTSYDSTVQLRSVADGGLLRTLSGHDNRVISCAFAPDGRALATTSYRSVRLWDVHTGTERASLDGHTDWIRSCAYSPDGRLLATGCADHTVRLWHAADGSPRAVLDDHSSGVRSCAFSPDGQLLAAGTANGVVKLWRVTDGIEYLALHGHTSGVQSCAFSPDGHLLATASGDRTLRLWRVSDGQEHVRLAGHTSWADRCAFSPDGSLIATASNDQTLRIWDVGTGRCCCALRVAGPLVWVAWHPDGRLVCAVGGAGVYLFHYVSG</sequence>
<feature type="repeat" description="WD" evidence="3">
    <location>
        <begin position="1034"/>
        <end position="1075"/>
    </location>
</feature>
<dbReference type="PANTHER" id="PTHR22847:SF637">
    <property type="entry name" value="WD REPEAT DOMAIN 5B"/>
    <property type="match status" value="1"/>
</dbReference>
<dbReference type="PRINTS" id="PR00320">
    <property type="entry name" value="GPROTEINBRPT"/>
</dbReference>
<dbReference type="GO" id="GO:0005829">
    <property type="term" value="C:cytosol"/>
    <property type="evidence" value="ECO:0007669"/>
    <property type="project" value="UniProtKB-ARBA"/>
</dbReference>
<keyword evidence="4" id="KW-0812">Transmembrane</keyword>
<dbReference type="InterPro" id="IPR002182">
    <property type="entry name" value="NB-ARC"/>
</dbReference>
<dbReference type="AlphaFoldDB" id="A0AB39MV35"/>
<dbReference type="SMART" id="SM00320">
    <property type="entry name" value="WD40"/>
    <property type="match status" value="14"/>
</dbReference>
<dbReference type="PROSITE" id="PS50294">
    <property type="entry name" value="WD_REPEATS_REGION"/>
    <property type="match status" value="9"/>
</dbReference>
<feature type="repeat" description="WD" evidence="3">
    <location>
        <begin position="909"/>
        <end position="949"/>
    </location>
</feature>
<feature type="transmembrane region" description="Helical" evidence="4">
    <location>
        <begin position="45"/>
        <end position="67"/>
    </location>
</feature>
<keyword evidence="4" id="KW-1133">Transmembrane helix</keyword>
<dbReference type="Pfam" id="PF17908">
    <property type="entry name" value="APAF1_C"/>
    <property type="match status" value="1"/>
</dbReference>
<dbReference type="RefSeq" id="WP_369269570.1">
    <property type="nucleotide sequence ID" value="NZ_CP163432.1"/>
</dbReference>
<dbReference type="Gene3D" id="2.130.10.10">
    <property type="entry name" value="YVTN repeat-like/Quinoprotein amine dehydrogenase"/>
    <property type="match status" value="4"/>
</dbReference>
<keyword evidence="4" id="KW-0472">Membrane</keyword>
<dbReference type="SUPFAM" id="SSF52540">
    <property type="entry name" value="P-loop containing nucleoside triphosphate hydrolases"/>
    <property type="match status" value="1"/>
</dbReference>